<name>A0A7Y9LVN5_9MICC</name>
<dbReference type="InterPro" id="IPR040449">
    <property type="entry name" value="Peptidase_S66_N"/>
</dbReference>
<keyword evidence="3" id="KW-0645">Protease</keyword>
<dbReference type="Gene3D" id="3.50.30.60">
    <property type="entry name" value="LD-carboxypeptidase A C-terminal domain-like"/>
    <property type="match status" value="1"/>
</dbReference>
<reference evidence="9 10" key="1">
    <citation type="submission" date="2020-07" db="EMBL/GenBank/DDBJ databases">
        <title>Sequencing the genomes of 1000 actinobacteria strains.</title>
        <authorList>
            <person name="Klenk H.-P."/>
        </authorList>
    </citation>
    <scope>NUCLEOTIDE SEQUENCE [LARGE SCALE GENOMIC DNA]</scope>
    <source>
        <strain evidence="9 10">DSM 102047</strain>
    </source>
</reference>
<dbReference type="AlphaFoldDB" id="A0A7Y9LVN5"/>
<feature type="active site" description="Nucleophile" evidence="6">
    <location>
        <position position="113"/>
    </location>
</feature>
<dbReference type="GO" id="GO:0106415">
    <property type="term" value="F:muramoyltetrapeptide carboxypeptidase activity"/>
    <property type="evidence" value="ECO:0007669"/>
    <property type="project" value="UniProtKB-EC"/>
</dbReference>
<evidence type="ECO:0000313" key="9">
    <source>
        <dbReference type="EMBL" id="NYE96421.1"/>
    </source>
</evidence>
<dbReference type="PIRSF" id="PIRSF028757">
    <property type="entry name" value="LD-carboxypeptidase"/>
    <property type="match status" value="1"/>
</dbReference>
<dbReference type="GO" id="GO:0006508">
    <property type="term" value="P:proteolysis"/>
    <property type="evidence" value="ECO:0007669"/>
    <property type="project" value="UniProtKB-KW"/>
</dbReference>
<evidence type="ECO:0000256" key="2">
    <source>
        <dbReference type="ARBA" id="ARBA00022645"/>
    </source>
</evidence>
<comment type="similarity">
    <text evidence="1">Belongs to the peptidase S66 family.</text>
</comment>
<dbReference type="InterPro" id="IPR040921">
    <property type="entry name" value="Peptidase_S66C"/>
</dbReference>
<dbReference type="PANTHER" id="PTHR30237">
    <property type="entry name" value="MURAMOYLTETRAPEPTIDE CARBOXYPEPTIDASE"/>
    <property type="match status" value="1"/>
</dbReference>
<feature type="active site" description="Charge relay system" evidence="6">
    <location>
        <position position="276"/>
    </location>
</feature>
<protein>
    <submittedName>
        <fullName evidence="9">Muramoyltetrapeptide carboxypeptidase</fullName>
        <ecNumber evidence="9">3.4.17.13</ecNumber>
    </submittedName>
</protein>
<accession>A0A7Y9LVN5</accession>
<gene>
    <name evidence="9" type="ORF">FHU41_002671</name>
</gene>
<feature type="domain" description="LD-carboxypeptidase N-terminal" evidence="7">
    <location>
        <begin position="13"/>
        <end position="129"/>
    </location>
</feature>
<dbReference type="SUPFAM" id="SSF52317">
    <property type="entry name" value="Class I glutamine amidotransferase-like"/>
    <property type="match status" value="1"/>
</dbReference>
<keyword evidence="4 9" id="KW-0378">Hydrolase</keyword>
<evidence type="ECO:0000256" key="4">
    <source>
        <dbReference type="ARBA" id="ARBA00022801"/>
    </source>
</evidence>
<dbReference type="InterPro" id="IPR003507">
    <property type="entry name" value="S66_fam"/>
</dbReference>
<dbReference type="InterPro" id="IPR029062">
    <property type="entry name" value="Class_I_gatase-like"/>
</dbReference>
<dbReference type="SUPFAM" id="SSF141986">
    <property type="entry name" value="LD-carboxypeptidase A C-terminal domain-like"/>
    <property type="match status" value="1"/>
</dbReference>
<keyword evidence="10" id="KW-1185">Reference proteome</keyword>
<dbReference type="EMBL" id="JACBYQ010000002">
    <property type="protein sequence ID" value="NYE96421.1"/>
    <property type="molecule type" value="Genomic_DNA"/>
</dbReference>
<dbReference type="InterPro" id="IPR027478">
    <property type="entry name" value="LdcA_N"/>
</dbReference>
<feature type="domain" description="LD-carboxypeptidase C-terminal" evidence="8">
    <location>
        <begin position="178"/>
        <end position="291"/>
    </location>
</feature>
<dbReference type="InterPro" id="IPR027461">
    <property type="entry name" value="Carboxypeptidase_A_C_sf"/>
</dbReference>
<dbReference type="PANTHER" id="PTHR30237:SF2">
    <property type="entry name" value="MUREIN TETRAPEPTIDE CARBOXYPEPTIDASE"/>
    <property type="match status" value="1"/>
</dbReference>
<dbReference type="Pfam" id="PF17676">
    <property type="entry name" value="Peptidase_S66C"/>
    <property type="match status" value="1"/>
</dbReference>
<proteinExistence type="inferred from homology"/>
<keyword evidence="2 9" id="KW-0121">Carboxypeptidase</keyword>
<evidence type="ECO:0000313" key="10">
    <source>
        <dbReference type="Proteomes" id="UP000521748"/>
    </source>
</evidence>
<dbReference type="CDD" id="cd07025">
    <property type="entry name" value="Peptidase_S66"/>
    <property type="match status" value="1"/>
</dbReference>
<dbReference type="Proteomes" id="UP000521748">
    <property type="component" value="Unassembled WGS sequence"/>
</dbReference>
<sequence>MTSLGPLRPGDRVAVLSASGPPAAESFERGIALIESWGLQPVVDADFHTPHPRAKYLAGPDAYRASQLQQAWCDPQIDGIFFARGGYGAVRVLDLLDVDALRAASPKPLYGSSDVTAIHEFWEHRVGEPTWFTPMVATADLFNDQEATRQLREAVFEPFSGREFSSPEALSLVPGHAKGTLTGGNLSLLCMTLGAHNQVKPSNAGKIGLLEDVTEDVYKLDGYLQALMRAGWFEGLSGLALGSWKSCGTLPEVKALCEELLVPLGIPLVWELGFGHGPAAHSIPLGVAAQLIANDNPRLVLN</sequence>
<evidence type="ECO:0000259" key="8">
    <source>
        <dbReference type="Pfam" id="PF17676"/>
    </source>
</evidence>
<dbReference type="Pfam" id="PF02016">
    <property type="entry name" value="Peptidase_S66"/>
    <property type="match status" value="1"/>
</dbReference>
<organism evidence="9 10">
    <name type="scientific">Psychromicrobium silvestre</name>
    <dbReference type="NCBI Taxonomy" id="1645614"/>
    <lineage>
        <taxon>Bacteria</taxon>
        <taxon>Bacillati</taxon>
        <taxon>Actinomycetota</taxon>
        <taxon>Actinomycetes</taxon>
        <taxon>Micrococcales</taxon>
        <taxon>Micrococcaceae</taxon>
        <taxon>Psychromicrobium</taxon>
    </lineage>
</organism>
<feature type="active site" description="Charge relay system" evidence="6">
    <location>
        <position position="211"/>
    </location>
</feature>
<evidence type="ECO:0000256" key="3">
    <source>
        <dbReference type="ARBA" id="ARBA00022670"/>
    </source>
</evidence>
<dbReference type="EC" id="3.4.17.13" evidence="9"/>
<keyword evidence="5" id="KW-0720">Serine protease</keyword>
<dbReference type="GO" id="GO:0008236">
    <property type="term" value="F:serine-type peptidase activity"/>
    <property type="evidence" value="ECO:0007669"/>
    <property type="project" value="UniProtKB-KW"/>
</dbReference>
<evidence type="ECO:0000256" key="6">
    <source>
        <dbReference type="PIRSR" id="PIRSR028757-1"/>
    </source>
</evidence>
<comment type="caution">
    <text evidence="9">The sequence shown here is derived from an EMBL/GenBank/DDBJ whole genome shotgun (WGS) entry which is preliminary data.</text>
</comment>
<dbReference type="Gene3D" id="3.40.50.10740">
    <property type="entry name" value="Class I glutamine amidotransferase-like"/>
    <property type="match status" value="1"/>
</dbReference>
<dbReference type="RefSeq" id="WP_179390077.1">
    <property type="nucleotide sequence ID" value="NZ_JACBYQ010000002.1"/>
</dbReference>
<evidence type="ECO:0000259" key="7">
    <source>
        <dbReference type="Pfam" id="PF02016"/>
    </source>
</evidence>
<evidence type="ECO:0000256" key="1">
    <source>
        <dbReference type="ARBA" id="ARBA00010233"/>
    </source>
</evidence>
<evidence type="ECO:0000256" key="5">
    <source>
        <dbReference type="ARBA" id="ARBA00022825"/>
    </source>
</evidence>